<evidence type="ECO:0000313" key="4">
    <source>
        <dbReference type="Proteomes" id="UP000663832"/>
    </source>
</evidence>
<feature type="region of interest" description="Disordered" evidence="1">
    <location>
        <begin position="212"/>
        <end position="324"/>
    </location>
</feature>
<sequence length="391" mass="44004">MNNPRQGNQQSASNIKKLLNDIIAQKATDEQPLERRQTPMGTTKDDAREINEILESSPPMTPTERSRLRDCCGPITPSTIIWYIGTCLLLVIAFVALVLSILFFINDSTTDKIIKLYGIIGAGVLALITFIIIFVDCWIDGTRLYLEEAVVYRVFQVKESGAEAINSSNIRQKVNDGGQPQSLTLQQPSGNHASHLYSYPPPYAYYPHLHHQHSHISHHHDHGHNHEHHHSHDHAHDHDHEHSHGHGRSHRRHHRTYLPGSHRSHQVHASSPISPELPIVLDESYKTKNTQPNPIKSSSEPSNKIKTPSKTSKTIHESKRGPQSKLKISDVISGTHIDPADDIRTATIHYGPIPRNVTEVIHETTIVEAPRSLLPTLRKTLIQNNKKIPNT</sequence>
<comment type="caution">
    <text evidence="3">The sequence shown here is derived from an EMBL/GenBank/DDBJ whole genome shotgun (WGS) entry which is preliminary data.</text>
</comment>
<feature type="compositionally biased region" description="Basic residues" evidence="1">
    <location>
        <begin position="212"/>
        <end position="233"/>
    </location>
</feature>
<proteinExistence type="predicted"/>
<dbReference type="AlphaFoldDB" id="A0A815SB05"/>
<dbReference type="EMBL" id="CAJNOM010000537">
    <property type="protein sequence ID" value="CAF1490223.1"/>
    <property type="molecule type" value="Genomic_DNA"/>
</dbReference>
<feature type="compositionally biased region" description="Low complexity" evidence="1">
    <location>
        <begin position="301"/>
        <end position="312"/>
    </location>
</feature>
<feature type="compositionally biased region" description="Basic and acidic residues" evidence="1">
    <location>
        <begin position="234"/>
        <end position="244"/>
    </location>
</feature>
<evidence type="ECO:0000256" key="2">
    <source>
        <dbReference type="SAM" id="Phobius"/>
    </source>
</evidence>
<keyword evidence="2" id="KW-0472">Membrane</keyword>
<keyword evidence="2" id="KW-0812">Transmembrane</keyword>
<organism evidence="3 4">
    <name type="scientific">Adineta steineri</name>
    <dbReference type="NCBI Taxonomy" id="433720"/>
    <lineage>
        <taxon>Eukaryota</taxon>
        <taxon>Metazoa</taxon>
        <taxon>Spiralia</taxon>
        <taxon>Gnathifera</taxon>
        <taxon>Rotifera</taxon>
        <taxon>Eurotatoria</taxon>
        <taxon>Bdelloidea</taxon>
        <taxon>Adinetida</taxon>
        <taxon>Adinetidae</taxon>
        <taxon>Adineta</taxon>
    </lineage>
</organism>
<feature type="region of interest" description="Disordered" evidence="1">
    <location>
        <begin position="26"/>
        <end position="46"/>
    </location>
</feature>
<feature type="compositionally biased region" description="Polar residues" evidence="1">
    <location>
        <begin position="287"/>
        <end position="300"/>
    </location>
</feature>
<dbReference type="Proteomes" id="UP000663832">
    <property type="component" value="Unassembled WGS sequence"/>
</dbReference>
<evidence type="ECO:0000313" key="3">
    <source>
        <dbReference type="EMBL" id="CAF1490223.1"/>
    </source>
</evidence>
<dbReference type="OrthoDB" id="10042593at2759"/>
<gene>
    <name evidence="3" type="ORF">QVE165_LOCUS42830</name>
</gene>
<feature type="compositionally biased region" description="Basic and acidic residues" evidence="1">
    <location>
        <begin position="27"/>
        <end position="46"/>
    </location>
</feature>
<keyword evidence="4" id="KW-1185">Reference proteome</keyword>
<feature type="compositionally biased region" description="Basic residues" evidence="1">
    <location>
        <begin position="245"/>
        <end position="266"/>
    </location>
</feature>
<feature type="transmembrane region" description="Helical" evidence="2">
    <location>
        <begin position="116"/>
        <end position="135"/>
    </location>
</feature>
<feature type="transmembrane region" description="Helical" evidence="2">
    <location>
        <begin position="80"/>
        <end position="104"/>
    </location>
</feature>
<protein>
    <submittedName>
        <fullName evidence="3">Uncharacterized protein</fullName>
    </submittedName>
</protein>
<name>A0A815SB05_9BILA</name>
<keyword evidence="2" id="KW-1133">Transmembrane helix</keyword>
<evidence type="ECO:0000256" key="1">
    <source>
        <dbReference type="SAM" id="MobiDB-lite"/>
    </source>
</evidence>
<reference evidence="3" key="1">
    <citation type="submission" date="2021-02" db="EMBL/GenBank/DDBJ databases">
        <authorList>
            <person name="Nowell W R."/>
        </authorList>
    </citation>
    <scope>NUCLEOTIDE SEQUENCE</scope>
</reference>
<feature type="region of interest" description="Disordered" evidence="1">
    <location>
        <begin position="168"/>
        <end position="191"/>
    </location>
</feature>
<accession>A0A815SB05</accession>